<keyword evidence="3" id="KW-1185">Reference proteome</keyword>
<dbReference type="EMBL" id="JAAKFY010000014">
    <property type="protein sequence ID" value="KAF3846864.1"/>
    <property type="molecule type" value="Genomic_DNA"/>
</dbReference>
<feature type="compositionally biased region" description="Low complexity" evidence="1">
    <location>
        <begin position="398"/>
        <end position="409"/>
    </location>
</feature>
<name>A0A7J5YBP3_DISMA</name>
<evidence type="ECO:0000256" key="1">
    <source>
        <dbReference type="SAM" id="MobiDB-lite"/>
    </source>
</evidence>
<dbReference type="Proteomes" id="UP000518266">
    <property type="component" value="Unassembled WGS sequence"/>
</dbReference>
<organism evidence="2 3">
    <name type="scientific">Dissostichus mawsoni</name>
    <name type="common">Antarctic cod</name>
    <dbReference type="NCBI Taxonomy" id="36200"/>
    <lineage>
        <taxon>Eukaryota</taxon>
        <taxon>Metazoa</taxon>
        <taxon>Chordata</taxon>
        <taxon>Craniata</taxon>
        <taxon>Vertebrata</taxon>
        <taxon>Euteleostomi</taxon>
        <taxon>Actinopterygii</taxon>
        <taxon>Neopterygii</taxon>
        <taxon>Teleostei</taxon>
        <taxon>Neoteleostei</taxon>
        <taxon>Acanthomorphata</taxon>
        <taxon>Eupercaria</taxon>
        <taxon>Perciformes</taxon>
        <taxon>Notothenioidei</taxon>
        <taxon>Nototheniidae</taxon>
        <taxon>Dissostichus</taxon>
    </lineage>
</organism>
<comment type="caution">
    <text evidence="2">The sequence shown here is derived from an EMBL/GenBank/DDBJ whole genome shotgun (WGS) entry which is preliminary data.</text>
</comment>
<reference evidence="2 3" key="1">
    <citation type="submission" date="2020-03" db="EMBL/GenBank/DDBJ databases">
        <title>Dissostichus mawsoni Genome sequencing and assembly.</title>
        <authorList>
            <person name="Park H."/>
        </authorList>
    </citation>
    <scope>NUCLEOTIDE SEQUENCE [LARGE SCALE GENOMIC DNA]</scope>
    <source>
        <strain evidence="2">DM0001</strain>
        <tissue evidence="2">Muscle</tissue>
    </source>
</reference>
<evidence type="ECO:0000313" key="3">
    <source>
        <dbReference type="Proteomes" id="UP000518266"/>
    </source>
</evidence>
<accession>A0A7J5YBP3</accession>
<feature type="non-terminal residue" evidence="2">
    <location>
        <position position="417"/>
    </location>
</feature>
<gene>
    <name evidence="2" type="ORF">F7725_003942</name>
</gene>
<dbReference type="AlphaFoldDB" id="A0A7J5YBP3"/>
<evidence type="ECO:0000313" key="2">
    <source>
        <dbReference type="EMBL" id="KAF3846864.1"/>
    </source>
</evidence>
<feature type="compositionally biased region" description="Pro residues" evidence="1">
    <location>
        <begin position="357"/>
        <end position="372"/>
    </location>
</feature>
<feature type="region of interest" description="Disordered" evidence="1">
    <location>
        <begin position="342"/>
        <end position="417"/>
    </location>
</feature>
<feature type="compositionally biased region" description="Pro residues" evidence="1">
    <location>
        <begin position="385"/>
        <end position="397"/>
    </location>
</feature>
<protein>
    <submittedName>
        <fullName evidence="2">Uncharacterized protein</fullName>
    </submittedName>
</protein>
<proteinExistence type="predicted"/>
<sequence length="417" mass="44337">PPAPEGQEGEEKQRSVCIKEDREVKEEEDGISASMPFSFFSVSLLTARISSRDMRGFVSVLVGHVDAGLQLLQVQLQLLPGGHGCRALLPLRSLLLLAHLVLPGQVPLVLSLHGLHVDFQAQLSVFCSLQLVLQLLQLRLHLLQLLSVQLSGQSQSSGLLLSGLGFSFVSLLCVTSRDVGDDLPQVVLVHQQVVELLLNASLGFVELLEGGALLLHALVGSLQVSLVSLLRLLRRLQRPCLGLHDRAVFSGLDGLPLHRPAACSHSPPLSLALGELELQLLDRSLGFFLRAQVALPCIRLLVELVEGLPVFLPHLPQLLLVDFSLVVQSPFQMSHLGLTLRPERGNGAPAGRRWSPACPPAPSSAPPAPPPGLGGVSLPWCEPASPDPDPPAAPTAEPPSLGSSSGPGSSEPPPPRS</sequence>